<sequence>MTETQKLLEQAQDIARRGFENPSEATVMELFNRLCDEIDRARDEACGDEVRGLVH</sequence>
<evidence type="ECO:0000313" key="2">
    <source>
        <dbReference type="Proteomes" id="UP000217005"/>
    </source>
</evidence>
<dbReference type="EMBL" id="NEVL01000002">
    <property type="protein sequence ID" value="OZI39011.1"/>
    <property type="molecule type" value="Genomic_DNA"/>
</dbReference>
<dbReference type="Proteomes" id="UP000217005">
    <property type="component" value="Unassembled WGS sequence"/>
</dbReference>
<proteinExistence type="predicted"/>
<reference evidence="1 2" key="1">
    <citation type="submission" date="2017-05" db="EMBL/GenBank/DDBJ databases">
        <title>Complete and WGS of Bordetella genogroups.</title>
        <authorList>
            <person name="Spilker T."/>
            <person name="LiPuma J."/>
        </authorList>
    </citation>
    <scope>NUCLEOTIDE SEQUENCE [LARGE SCALE GENOMIC DNA]</scope>
    <source>
        <strain evidence="1 2">AU17610</strain>
    </source>
</reference>
<dbReference type="RefSeq" id="WP_179280544.1">
    <property type="nucleotide sequence ID" value="NZ_NEVL01000002.1"/>
</dbReference>
<accession>A0A261SPL3</accession>
<dbReference type="AlphaFoldDB" id="A0A261SPL3"/>
<name>A0A261SPL3_9BORD</name>
<comment type="caution">
    <text evidence="1">The sequence shown here is derived from an EMBL/GenBank/DDBJ whole genome shotgun (WGS) entry which is preliminary data.</text>
</comment>
<gene>
    <name evidence="1" type="ORF">CEG14_05605</name>
</gene>
<protein>
    <submittedName>
        <fullName evidence="1">Uncharacterized protein</fullName>
    </submittedName>
</protein>
<organism evidence="1 2">
    <name type="scientific">Bordetella genomosp. 1</name>
    <dbReference type="NCBI Taxonomy" id="1395607"/>
    <lineage>
        <taxon>Bacteria</taxon>
        <taxon>Pseudomonadati</taxon>
        <taxon>Pseudomonadota</taxon>
        <taxon>Betaproteobacteria</taxon>
        <taxon>Burkholderiales</taxon>
        <taxon>Alcaligenaceae</taxon>
        <taxon>Bordetella</taxon>
    </lineage>
</organism>
<evidence type="ECO:0000313" key="1">
    <source>
        <dbReference type="EMBL" id="OZI39011.1"/>
    </source>
</evidence>